<keyword evidence="1 2" id="KW-0807">Transducer</keyword>
<evidence type="ECO:0000256" key="1">
    <source>
        <dbReference type="ARBA" id="ARBA00023224"/>
    </source>
</evidence>
<dbReference type="SUPFAM" id="SSF58104">
    <property type="entry name" value="Methyl-accepting chemotaxis protein (MCP) signaling domain"/>
    <property type="match status" value="1"/>
</dbReference>
<reference evidence="6 7" key="1">
    <citation type="submission" date="2018-05" db="EMBL/GenBank/DDBJ databases">
        <title>Genomic Encyclopedia of Type Strains, Phase IV (KMG-IV): sequencing the most valuable type-strain genomes for metagenomic binning, comparative biology and taxonomic classification.</title>
        <authorList>
            <person name="Goeker M."/>
        </authorList>
    </citation>
    <scope>NUCLEOTIDE SEQUENCE [LARGE SCALE GENOMIC DNA]</scope>
    <source>
        <strain evidence="6 7">DSM 18773</strain>
    </source>
</reference>
<dbReference type="Pfam" id="PF00015">
    <property type="entry name" value="MCPsignal"/>
    <property type="match status" value="1"/>
</dbReference>
<proteinExistence type="predicted"/>
<dbReference type="GO" id="GO:0016020">
    <property type="term" value="C:membrane"/>
    <property type="evidence" value="ECO:0007669"/>
    <property type="project" value="InterPro"/>
</dbReference>
<feature type="transmembrane region" description="Helical" evidence="4">
    <location>
        <begin position="109"/>
        <end position="125"/>
    </location>
</feature>
<dbReference type="Gene3D" id="1.10.287.950">
    <property type="entry name" value="Methyl-accepting chemotaxis protein"/>
    <property type="match status" value="1"/>
</dbReference>
<keyword evidence="4" id="KW-0472">Membrane</keyword>
<feature type="domain" description="Methyl-accepting transducer" evidence="5">
    <location>
        <begin position="207"/>
        <end position="464"/>
    </location>
</feature>
<dbReference type="CDD" id="cd11386">
    <property type="entry name" value="MCP_signal"/>
    <property type="match status" value="1"/>
</dbReference>
<dbReference type="InterPro" id="IPR004089">
    <property type="entry name" value="MCPsignal_dom"/>
</dbReference>
<accession>A0A316DGV2</accession>
<dbReference type="PANTHER" id="PTHR32089">
    <property type="entry name" value="METHYL-ACCEPTING CHEMOTAXIS PROTEIN MCPB"/>
    <property type="match status" value="1"/>
</dbReference>
<evidence type="ECO:0000256" key="2">
    <source>
        <dbReference type="PROSITE-ProRule" id="PRU00284"/>
    </source>
</evidence>
<keyword evidence="4" id="KW-0812">Transmembrane</keyword>
<feature type="transmembrane region" description="Helical" evidence="4">
    <location>
        <begin position="65"/>
        <end position="82"/>
    </location>
</feature>
<protein>
    <submittedName>
        <fullName evidence="6">Methyl-accepting chemotaxis protein</fullName>
    </submittedName>
</protein>
<evidence type="ECO:0000313" key="7">
    <source>
        <dbReference type="Proteomes" id="UP000245634"/>
    </source>
</evidence>
<dbReference type="SMART" id="SM00283">
    <property type="entry name" value="MA"/>
    <property type="match status" value="1"/>
</dbReference>
<dbReference type="Proteomes" id="UP000245634">
    <property type="component" value="Unassembled WGS sequence"/>
</dbReference>
<comment type="caution">
    <text evidence="6">The sequence shown here is derived from an EMBL/GenBank/DDBJ whole genome shotgun (WGS) entry which is preliminary data.</text>
</comment>
<dbReference type="OrthoDB" id="2166737at2"/>
<keyword evidence="4" id="KW-1133">Transmembrane helix</keyword>
<evidence type="ECO:0000259" key="5">
    <source>
        <dbReference type="PROSITE" id="PS50111"/>
    </source>
</evidence>
<dbReference type="AlphaFoldDB" id="A0A316DGV2"/>
<dbReference type="EMBL" id="QGGL01000002">
    <property type="protein sequence ID" value="PWK15803.1"/>
    <property type="molecule type" value="Genomic_DNA"/>
</dbReference>
<dbReference type="GO" id="GO:0007165">
    <property type="term" value="P:signal transduction"/>
    <property type="evidence" value="ECO:0007669"/>
    <property type="project" value="UniProtKB-KW"/>
</dbReference>
<evidence type="ECO:0000256" key="3">
    <source>
        <dbReference type="SAM" id="Coils"/>
    </source>
</evidence>
<feature type="transmembrane region" description="Helical" evidence="4">
    <location>
        <begin position="12"/>
        <end position="34"/>
    </location>
</feature>
<evidence type="ECO:0000256" key="4">
    <source>
        <dbReference type="SAM" id="Phobius"/>
    </source>
</evidence>
<dbReference type="PANTHER" id="PTHR32089:SF112">
    <property type="entry name" value="LYSOZYME-LIKE PROTEIN-RELATED"/>
    <property type="match status" value="1"/>
</dbReference>
<sequence length="490" mass="54773">MEQLEIIHKRNKLLTNLMWFSLLLGVGSSVAAHMPLQPTLILLAVGGFNAVLLTFLNWRRLFTTKIMYLVAVMCSAVTFSMVTQTEGFTNYFLIFYNLAAVALYQNWRPLIVSGVLGMGMTQYFWMNYRDTMFKAFVETDLQTLHMFVLLITCLLIFSCVFSERMRRQVSQKHDEAMEVKARIEDLFHQIKDSVNIVTQFSSNLRENITVTRRISEEVAATFTDIARSVELEAESVTDISDSMKEVGERVDSANQASLTMRELSAETATVTVEGSREMATLSHEMANVDEIITATVQITNDLNAQTQRISDIVESIDKIAAQTNLLALNAAIEAARAGEHGRSFSVVAHEVRVLAENSLESTKEIAAVLHEIQTKTADVANQVQSGQSAVSTSQVAMKRVAQFFGQIQDNTTRVVQQAGHVENMNQHLQQSSHQIVTEIGAIANMTEQNAASVEEILANIEEQNQHVAQVVESFAELEQLTLRLRELTQD</sequence>
<keyword evidence="3" id="KW-0175">Coiled coil</keyword>
<organism evidence="6 7">
    <name type="scientific">Tumebacillus permanentifrigoris</name>
    <dbReference type="NCBI Taxonomy" id="378543"/>
    <lineage>
        <taxon>Bacteria</taxon>
        <taxon>Bacillati</taxon>
        <taxon>Bacillota</taxon>
        <taxon>Bacilli</taxon>
        <taxon>Bacillales</taxon>
        <taxon>Alicyclobacillaceae</taxon>
        <taxon>Tumebacillus</taxon>
    </lineage>
</organism>
<feature type="transmembrane region" description="Helical" evidence="4">
    <location>
        <begin position="145"/>
        <end position="162"/>
    </location>
</feature>
<feature type="transmembrane region" description="Helical" evidence="4">
    <location>
        <begin position="88"/>
        <end position="104"/>
    </location>
</feature>
<dbReference type="RefSeq" id="WP_109686018.1">
    <property type="nucleotide sequence ID" value="NZ_QGGL01000002.1"/>
</dbReference>
<name>A0A316DGV2_9BACL</name>
<keyword evidence="7" id="KW-1185">Reference proteome</keyword>
<feature type="coiled-coil region" evidence="3">
    <location>
        <begin position="443"/>
        <end position="490"/>
    </location>
</feature>
<feature type="transmembrane region" description="Helical" evidence="4">
    <location>
        <begin position="40"/>
        <end position="58"/>
    </location>
</feature>
<evidence type="ECO:0000313" key="6">
    <source>
        <dbReference type="EMBL" id="PWK15803.1"/>
    </source>
</evidence>
<dbReference type="PROSITE" id="PS50111">
    <property type="entry name" value="CHEMOTAXIS_TRANSDUC_2"/>
    <property type="match status" value="1"/>
</dbReference>
<gene>
    <name evidence="6" type="ORF">C7459_10243</name>
</gene>